<feature type="non-terminal residue" evidence="1">
    <location>
        <position position="27"/>
    </location>
</feature>
<name>A0A821JSA3_9BILA</name>
<sequence length="27" mass="2948">MQAWDGGGTGAWYRVDTSCLYSFSSTT</sequence>
<dbReference type="EMBL" id="CAJOBQ010014089">
    <property type="protein sequence ID" value="CAF4719558.1"/>
    <property type="molecule type" value="Genomic_DNA"/>
</dbReference>
<dbReference type="AlphaFoldDB" id="A0A821JSA3"/>
<evidence type="ECO:0000313" key="2">
    <source>
        <dbReference type="Proteomes" id="UP000663862"/>
    </source>
</evidence>
<comment type="caution">
    <text evidence="1">The sequence shown here is derived from an EMBL/GenBank/DDBJ whole genome shotgun (WGS) entry which is preliminary data.</text>
</comment>
<organism evidence="1 2">
    <name type="scientific">Rotaria socialis</name>
    <dbReference type="NCBI Taxonomy" id="392032"/>
    <lineage>
        <taxon>Eukaryota</taxon>
        <taxon>Metazoa</taxon>
        <taxon>Spiralia</taxon>
        <taxon>Gnathifera</taxon>
        <taxon>Rotifera</taxon>
        <taxon>Eurotatoria</taxon>
        <taxon>Bdelloidea</taxon>
        <taxon>Philodinida</taxon>
        <taxon>Philodinidae</taxon>
        <taxon>Rotaria</taxon>
    </lineage>
</organism>
<gene>
    <name evidence="1" type="ORF">TSG867_LOCUS34017</name>
</gene>
<reference evidence="1" key="1">
    <citation type="submission" date="2021-02" db="EMBL/GenBank/DDBJ databases">
        <authorList>
            <person name="Nowell W R."/>
        </authorList>
    </citation>
    <scope>NUCLEOTIDE SEQUENCE</scope>
</reference>
<proteinExistence type="predicted"/>
<evidence type="ECO:0000313" key="1">
    <source>
        <dbReference type="EMBL" id="CAF4719558.1"/>
    </source>
</evidence>
<accession>A0A821JSA3</accession>
<protein>
    <submittedName>
        <fullName evidence="1">Uncharacterized protein</fullName>
    </submittedName>
</protein>
<dbReference type="Proteomes" id="UP000663862">
    <property type="component" value="Unassembled WGS sequence"/>
</dbReference>